<gene>
    <name evidence="2" type="ORF">F0145_24755</name>
</gene>
<keyword evidence="2" id="KW-0808">Transferase</keyword>
<comment type="caution">
    <text evidence="2">The sequence shown here is derived from an EMBL/GenBank/DDBJ whole genome shotgun (WGS) entry which is preliminary data.</text>
</comment>
<evidence type="ECO:0000313" key="3">
    <source>
        <dbReference type="Proteomes" id="UP000323426"/>
    </source>
</evidence>
<dbReference type="CDD" id="cd02440">
    <property type="entry name" value="AdoMet_MTases"/>
    <property type="match status" value="1"/>
</dbReference>
<dbReference type="PANTHER" id="PTHR43861">
    <property type="entry name" value="TRANS-ACONITATE 2-METHYLTRANSFERASE-RELATED"/>
    <property type="match status" value="1"/>
</dbReference>
<dbReference type="InterPro" id="IPR013216">
    <property type="entry name" value="Methyltransf_11"/>
</dbReference>
<name>A0A5M6CXV6_9BACT</name>
<dbReference type="Proteomes" id="UP000323426">
    <property type="component" value="Unassembled WGS sequence"/>
</dbReference>
<keyword evidence="3" id="KW-1185">Reference proteome</keyword>
<proteinExistence type="predicted"/>
<sequence>MWGFEPADSAVAAAALFKENELSKILIPGFGYGRNAKVFTDNGFEVTGIEISETAINLAKKHYGNKVKIYHGAVSAMPFDEEVYDDIFCYALIHLLNAQERIKLIKACYGQLKPNGYMVFVAISKQDKAYAQGKKLSKDRFLSRHGVKLFFYDAASVEKEFGKYGLTEVKEISEPAKNTENKSAQIFWQITCKKKALPV</sequence>
<protein>
    <submittedName>
        <fullName evidence="2">Class I SAM-dependent methyltransferase</fullName>
    </submittedName>
</protein>
<dbReference type="GO" id="GO:0008757">
    <property type="term" value="F:S-adenosylmethionine-dependent methyltransferase activity"/>
    <property type="evidence" value="ECO:0007669"/>
    <property type="project" value="InterPro"/>
</dbReference>
<evidence type="ECO:0000313" key="2">
    <source>
        <dbReference type="EMBL" id="KAA5539250.1"/>
    </source>
</evidence>
<dbReference type="Pfam" id="PF08241">
    <property type="entry name" value="Methyltransf_11"/>
    <property type="match status" value="1"/>
</dbReference>
<feature type="domain" description="Methyltransferase type 11" evidence="1">
    <location>
        <begin position="29"/>
        <end position="120"/>
    </location>
</feature>
<dbReference type="AlphaFoldDB" id="A0A5M6CXV6"/>
<dbReference type="Gene3D" id="3.40.50.150">
    <property type="entry name" value="Vaccinia Virus protein VP39"/>
    <property type="match status" value="1"/>
</dbReference>
<dbReference type="GO" id="GO:0032259">
    <property type="term" value="P:methylation"/>
    <property type="evidence" value="ECO:0007669"/>
    <property type="project" value="UniProtKB-KW"/>
</dbReference>
<organism evidence="2 3">
    <name type="scientific">Adhaeribacter rhizoryzae</name>
    <dbReference type="NCBI Taxonomy" id="2607907"/>
    <lineage>
        <taxon>Bacteria</taxon>
        <taxon>Pseudomonadati</taxon>
        <taxon>Bacteroidota</taxon>
        <taxon>Cytophagia</taxon>
        <taxon>Cytophagales</taxon>
        <taxon>Hymenobacteraceae</taxon>
        <taxon>Adhaeribacter</taxon>
    </lineage>
</organism>
<keyword evidence="2" id="KW-0489">Methyltransferase</keyword>
<accession>A0A5M6CXV6</accession>
<dbReference type="SUPFAM" id="SSF53335">
    <property type="entry name" value="S-adenosyl-L-methionine-dependent methyltransferases"/>
    <property type="match status" value="1"/>
</dbReference>
<dbReference type="InterPro" id="IPR029063">
    <property type="entry name" value="SAM-dependent_MTases_sf"/>
</dbReference>
<evidence type="ECO:0000259" key="1">
    <source>
        <dbReference type="Pfam" id="PF08241"/>
    </source>
</evidence>
<dbReference type="EMBL" id="VWSF01000034">
    <property type="protein sequence ID" value="KAA5539250.1"/>
    <property type="molecule type" value="Genomic_DNA"/>
</dbReference>
<reference evidence="2 3" key="1">
    <citation type="submission" date="2019-09" db="EMBL/GenBank/DDBJ databases">
        <title>Genome sequence and assembly of Adhaeribacter sp.</title>
        <authorList>
            <person name="Chhetri G."/>
        </authorList>
    </citation>
    <scope>NUCLEOTIDE SEQUENCE [LARGE SCALE GENOMIC DNA]</scope>
    <source>
        <strain evidence="2 3">DK36</strain>
    </source>
</reference>